<evidence type="ECO:0000256" key="1">
    <source>
        <dbReference type="ARBA" id="ARBA00022450"/>
    </source>
</evidence>
<protein>
    <submittedName>
        <fullName evidence="4">Acyl carrier protein</fullName>
    </submittedName>
</protein>
<dbReference type="InterPro" id="IPR020806">
    <property type="entry name" value="PKS_PP-bd"/>
</dbReference>
<dbReference type="InterPro" id="IPR009081">
    <property type="entry name" value="PP-bd_ACP"/>
</dbReference>
<dbReference type="PROSITE" id="PS50075">
    <property type="entry name" value="CARRIER"/>
    <property type="match status" value="1"/>
</dbReference>
<proteinExistence type="predicted"/>
<name>A0A941GWI6_9CHRO</name>
<evidence type="ECO:0000313" key="4">
    <source>
        <dbReference type="EMBL" id="MBR8829125.1"/>
    </source>
</evidence>
<dbReference type="SMART" id="SM01294">
    <property type="entry name" value="PKS_PP_betabranch"/>
    <property type="match status" value="1"/>
</dbReference>
<evidence type="ECO:0000256" key="2">
    <source>
        <dbReference type="ARBA" id="ARBA00022553"/>
    </source>
</evidence>
<dbReference type="SMART" id="SM00823">
    <property type="entry name" value="PKS_PP"/>
    <property type="match status" value="1"/>
</dbReference>
<evidence type="ECO:0000259" key="3">
    <source>
        <dbReference type="PROSITE" id="PS50075"/>
    </source>
</evidence>
<sequence>MESKNTQISPRSEGLGNNNVEVKGNVISPADIQSWLVSYLAELLEIEPDEIDISIPFERYGLDSSAAVVLTGDLQDWLEKDIDPTILFDYPTIETLVEYLSSMG</sequence>
<keyword evidence="1" id="KW-0596">Phosphopantetheine</keyword>
<dbReference type="GO" id="GO:0031177">
    <property type="term" value="F:phosphopantetheine binding"/>
    <property type="evidence" value="ECO:0007669"/>
    <property type="project" value="InterPro"/>
</dbReference>
<dbReference type="Proteomes" id="UP000767446">
    <property type="component" value="Unassembled WGS sequence"/>
</dbReference>
<organism evidence="4 5">
    <name type="scientific">Gomphosphaeria aponina SAG 52.96 = DSM 107014</name>
    <dbReference type="NCBI Taxonomy" id="1521640"/>
    <lineage>
        <taxon>Bacteria</taxon>
        <taxon>Bacillati</taxon>
        <taxon>Cyanobacteriota</taxon>
        <taxon>Cyanophyceae</taxon>
        <taxon>Oscillatoriophycideae</taxon>
        <taxon>Chroococcales</taxon>
        <taxon>Gomphosphaeriaceae</taxon>
        <taxon>Gomphosphaeria</taxon>
    </lineage>
</organism>
<gene>
    <name evidence="4" type="ORF">DSM107014_14715</name>
</gene>
<keyword evidence="2" id="KW-0597">Phosphoprotein</keyword>
<reference evidence="4" key="1">
    <citation type="submission" date="2021-02" db="EMBL/GenBank/DDBJ databases">
        <title>Metagenome analyses of Stigonema ocellatum DSM 106950, Chlorogloea purpurea SAG 13.99 and Gomphosphaeria aponina DSM 107014.</title>
        <authorList>
            <person name="Marter P."/>
            <person name="Huang S."/>
        </authorList>
    </citation>
    <scope>NUCLEOTIDE SEQUENCE</scope>
    <source>
        <strain evidence="4">JP213</strain>
    </source>
</reference>
<dbReference type="Pfam" id="PF00550">
    <property type="entry name" value="PP-binding"/>
    <property type="match status" value="1"/>
</dbReference>
<dbReference type="AlphaFoldDB" id="A0A941GWI6"/>
<evidence type="ECO:0000313" key="5">
    <source>
        <dbReference type="Proteomes" id="UP000767446"/>
    </source>
</evidence>
<dbReference type="SUPFAM" id="SSF47336">
    <property type="entry name" value="ACP-like"/>
    <property type="match status" value="1"/>
</dbReference>
<feature type="domain" description="Carrier" evidence="3">
    <location>
        <begin position="27"/>
        <end position="104"/>
    </location>
</feature>
<dbReference type="Gene3D" id="1.10.1200.10">
    <property type="entry name" value="ACP-like"/>
    <property type="match status" value="1"/>
</dbReference>
<accession>A0A941GWI6</accession>
<dbReference type="InterPro" id="IPR036736">
    <property type="entry name" value="ACP-like_sf"/>
</dbReference>
<dbReference type="EMBL" id="JADQBC010000110">
    <property type="protein sequence ID" value="MBR8829125.1"/>
    <property type="molecule type" value="Genomic_DNA"/>
</dbReference>
<comment type="caution">
    <text evidence="4">The sequence shown here is derived from an EMBL/GenBank/DDBJ whole genome shotgun (WGS) entry which is preliminary data.</text>
</comment>